<comment type="caution">
    <text evidence="5">The sequence shown here is derived from an EMBL/GenBank/DDBJ whole genome shotgun (WGS) entry which is preliminary data.</text>
</comment>
<keyword evidence="6" id="KW-1185">Reference proteome</keyword>
<dbReference type="GO" id="GO:0051015">
    <property type="term" value="F:actin filament binding"/>
    <property type="evidence" value="ECO:0007669"/>
    <property type="project" value="TreeGrafter"/>
</dbReference>
<evidence type="ECO:0000313" key="6">
    <source>
        <dbReference type="Proteomes" id="UP000436088"/>
    </source>
</evidence>
<name>A0A6A3AYK4_HIBSY</name>
<dbReference type="PANTHER" id="PTHR32258">
    <property type="entry name" value="PROTEIN NETWORKED 4A"/>
    <property type="match status" value="1"/>
</dbReference>
<dbReference type="PROSITE" id="PS51774">
    <property type="entry name" value="NAB"/>
    <property type="match status" value="1"/>
</dbReference>
<evidence type="ECO:0000256" key="2">
    <source>
        <dbReference type="ARBA" id="ARBA00038006"/>
    </source>
</evidence>
<dbReference type="InterPro" id="IPR011684">
    <property type="entry name" value="NAB"/>
</dbReference>
<dbReference type="PANTHER" id="PTHR32258:SF32">
    <property type="entry name" value="PROTEIN NETWORKED 1D"/>
    <property type="match status" value="1"/>
</dbReference>
<protein>
    <recommendedName>
        <fullName evidence="4">NAB domain-containing protein</fullName>
    </recommendedName>
</protein>
<feature type="domain" description="NAB" evidence="4">
    <location>
        <begin position="13"/>
        <end position="87"/>
    </location>
</feature>
<evidence type="ECO:0000259" key="4">
    <source>
        <dbReference type="PROSITE" id="PS51774"/>
    </source>
</evidence>
<evidence type="ECO:0000256" key="3">
    <source>
        <dbReference type="SAM" id="MobiDB-lite"/>
    </source>
</evidence>
<dbReference type="InterPro" id="IPR051861">
    <property type="entry name" value="NET_actin-binding_domain"/>
</dbReference>
<gene>
    <name evidence="5" type="ORF">F3Y22_tig00110356pilonHSYRG00178</name>
</gene>
<evidence type="ECO:0000256" key="1">
    <source>
        <dbReference type="ARBA" id="ARBA00023054"/>
    </source>
</evidence>
<reference evidence="5" key="1">
    <citation type="submission" date="2019-09" db="EMBL/GenBank/DDBJ databases">
        <title>Draft genome information of white flower Hibiscus syriacus.</title>
        <authorList>
            <person name="Kim Y.-M."/>
        </authorList>
    </citation>
    <scope>NUCLEOTIDE SEQUENCE [LARGE SCALE GENOMIC DNA]</scope>
    <source>
        <strain evidence="5">YM2019G1</strain>
    </source>
</reference>
<dbReference type="AlphaFoldDB" id="A0A6A3AYK4"/>
<dbReference type="Proteomes" id="UP000436088">
    <property type="component" value="Unassembled WGS sequence"/>
</dbReference>
<sequence length="267" mass="30062">MATVKWSDSKGMHSWWWNSHISPKNSKWLQENLTGMDIKVKQMIKLIEEDADSFARRAEMYYKKRPELMKLAHQSMAEAFPNQVPMAFADDTQGGSAAELLSLGERSSAFSLLQRGRPSAGSRAPVPSTTAAGHRRLWPENTKFPQNIDPSDLNPNLTLVYPKKLCIFANLKKYLWYFDFNGGSYGCVGTPVMAWLPHLVGPCLGPVPRVDFGESPNCVVTHPGASTYRGAPGFWNPQWCHGNGWTRQWQSCWKLLEMQRGAAGMER</sequence>
<comment type="similarity">
    <text evidence="2">Belongs to the NET family.</text>
</comment>
<proteinExistence type="inferred from homology"/>
<accession>A0A6A3AYK4</accession>
<dbReference type="EMBL" id="VEPZ02000949">
    <property type="protein sequence ID" value="KAE8708145.1"/>
    <property type="molecule type" value="Genomic_DNA"/>
</dbReference>
<evidence type="ECO:0000313" key="5">
    <source>
        <dbReference type="EMBL" id="KAE8708145.1"/>
    </source>
</evidence>
<keyword evidence="1" id="KW-0175">Coiled coil</keyword>
<organism evidence="5 6">
    <name type="scientific">Hibiscus syriacus</name>
    <name type="common">Rose of Sharon</name>
    <dbReference type="NCBI Taxonomy" id="106335"/>
    <lineage>
        <taxon>Eukaryota</taxon>
        <taxon>Viridiplantae</taxon>
        <taxon>Streptophyta</taxon>
        <taxon>Embryophyta</taxon>
        <taxon>Tracheophyta</taxon>
        <taxon>Spermatophyta</taxon>
        <taxon>Magnoliopsida</taxon>
        <taxon>eudicotyledons</taxon>
        <taxon>Gunneridae</taxon>
        <taxon>Pentapetalae</taxon>
        <taxon>rosids</taxon>
        <taxon>malvids</taxon>
        <taxon>Malvales</taxon>
        <taxon>Malvaceae</taxon>
        <taxon>Malvoideae</taxon>
        <taxon>Hibiscus</taxon>
    </lineage>
</organism>
<dbReference type="GO" id="GO:0005886">
    <property type="term" value="C:plasma membrane"/>
    <property type="evidence" value="ECO:0007669"/>
    <property type="project" value="TreeGrafter"/>
</dbReference>
<feature type="region of interest" description="Disordered" evidence="3">
    <location>
        <begin position="116"/>
        <end position="135"/>
    </location>
</feature>
<dbReference type="Pfam" id="PF07765">
    <property type="entry name" value="KIP1"/>
    <property type="match status" value="1"/>
</dbReference>